<feature type="transmembrane region" description="Helical" evidence="2">
    <location>
        <begin position="92"/>
        <end position="112"/>
    </location>
</feature>
<evidence type="ECO:0000256" key="2">
    <source>
        <dbReference type="SAM" id="Phobius"/>
    </source>
</evidence>
<feature type="region of interest" description="Disordered" evidence="1">
    <location>
        <begin position="121"/>
        <end position="163"/>
    </location>
</feature>
<sequence>MNKKCPNCGKEVNLGEAKCPFCGYDFVNNINAKIPADLGMMGIKLNNVPKKKKKTKPENKKIEKNIDSKVEVAKTQELKQARKNKAAKKNKGWLWLLACLAFLTFGYIGFYVGSNFNSIQHSTSSESNSNNSHNHVKKSATSKTSSRQQDKQSKSVQKQDTNTKLFTSTQVQPAISNQEEIKNFLTGVFTKPQANKFISGENNSDFRQLRDVTLSWEPNDVNIKIILLNVSQKGNDYTLNYLVYYNFITGRKQIMVYNNGLLARDDSAFHIVRLGSGCLIK</sequence>
<evidence type="ECO:0000256" key="1">
    <source>
        <dbReference type="SAM" id="MobiDB-lite"/>
    </source>
</evidence>
<name>A0A6B2G165_9LACO</name>
<dbReference type="EMBL" id="JAADJO010000015">
    <property type="protein sequence ID" value="NDJ74236.1"/>
    <property type="molecule type" value="Genomic_DNA"/>
</dbReference>
<keyword evidence="2" id="KW-0812">Transmembrane</keyword>
<proteinExistence type="predicted"/>
<protein>
    <submittedName>
        <fullName evidence="3">Zinc ribbon domain-containing protein</fullName>
    </submittedName>
</protein>
<feature type="compositionally biased region" description="Low complexity" evidence="1">
    <location>
        <begin position="121"/>
        <end position="133"/>
    </location>
</feature>
<evidence type="ECO:0000313" key="3">
    <source>
        <dbReference type="EMBL" id="NDJ74236.1"/>
    </source>
</evidence>
<dbReference type="RefSeq" id="WP_162014143.1">
    <property type="nucleotide sequence ID" value="NZ_CAZZQF010000001.1"/>
</dbReference>
<dbReference type="Gene3D" id="2.20.28.30">
    <property type="entry name" value="RNA polymerase ii, chain L"/>
    <property type="match status" value="1"/>
</dbReference>
<gene>
    <name evidence="3" type="ORF">GWG61_07050</name>
</gene>
<organism evidence="3">
    <name type="scientific">Lactobacillus paragasseri</name>
    <dbReference type="NCBI Taxonomy" id="2107999"/>
    <lineage>
        <taxon>Bacteria</taxon>
        <taxon>Bacillati</taxon>
        <taxon>Bacillota</taxon>
        <taxon>Bacilli</taxon>
        <taxon>Lactobacillales</taxon>
        <taxon>Lactobacillaceae</taxon>
        <taxon>Lactobacillus</taxon>
    </lineage>
</organism>
<comment type="caution">
    <text evidence="3">The sequence shown here is derived from an EMBL/GenBank/DDBJ whole genome shotgun (WGS) entry which is preliminary data.</text>
</comment>
<keyword evidence="2" id="KW-0472">Membrane</keyword>
<keyword evidence="2" id="KW-1133">Transmembrane helix</keyword>
<reference evidence="3" key="1">
    <citation type="submission" date="2020-01" db="EMBL/GenBank/DDBJ databases">
        <title>Vaginal microbiome of pregnant Indian women: Insights into the genome of dominants Lactobacillus species.</title>
        <authorList>
            <person name="Das B."/>
            <person name="Mehta O."/>
            <person name="Ghosh T.S."/>
            <person name="Kothidar A."/>
            <person name="Gowtham M.R."/>
            <person name="Mitra R."/>
            <person name="Kshetrapal P."/>
            <person name="Wadhwa N."/>
            <person name="Thiruvengadam R."/>
            <person name="Nair G.B."/>
            <person name="Bhatnagar S."/>
            <person name="Das B."/>
        </authorList>
    </citation>
    <scope>NUCLEOTIDE SEQUENCE</scope>
    <source>
        <strain evidence="3">Indica</strain>
    </source>
</reference>
<accession>A0A6B2G165</accession>
<dbReference type="AlphaFoldDB" id="A0A6B2G165"/>